<gene>
    <name evidence="3 4" type="primary">rpsP</name>
    <name evidence="4" type="ORF">Ark11_0028</name>
</gene>
<dbReference type="Proteomes" id="UP000198651">
    <property type="component" value="Chromosome I"/>
</dbReference>
<dbReference type="Gene3D" id="3.30.1320.10">
    <property type="match status" value="1"/>
</dbReference>
<dbReference type="NCBIfam" id="TIGR00002">
    <property type="entry name" value="S16"/>
    <property type="match status" value="1"/>
</dbReference>
<dbReference type="EMBL" id="LN906597">
    <property type="protein sequence ID" value="CUT16889.1"/>
    <property type="molecule type" value="Genomic_DNA"/>
</dbReference>
<dbReference type="HAMAP" id="MF_00385">
    <property type="entry name" value="Ribosomal_bS16"/>
    <property type="match status" value="1"/>
</dbReference>
<sequence length="89" mass="10094">MVVIRLARGGSKNRPFYRVVVADSRFKRDGRFVEKIGFYDPLGDGSGRSLRINMERLCYWKGNGAQPSSTVARLCREYQRSSCGKEKSA</sequence>
<dbReference type="OrthoDB" id="9807878at2"/>
<dbReference type="Pfam" id="PF00886">
    <property type="entry name" value="Ribosomal_S16"/>
    <property type="match status" value="1"/>
</dbReference>
<dbReference type="GO" id="GO:0006412">
    <property type="term" value="P:translation"/>
    <property type="evidence" value="ECO:0007669"/>
    <property type="project" value="UniProtKB-UniRule"/>
</dbReference>
<organism evidence="4 5">
    <name type="scientific">Candidatus Ichthyocystis hellenicum</name>
    <dbReference type="NCBI Taxonomy" id="1561003"/>
    <lineage>
        <taxon>Bacteria</taxon>
        <taxon>Pseudomonadati</taxon>
        <taxon>Pseudomonadota</taxon>
        <taxon>Betaproteobacteria</taxon>
        <taxon>Burkholderiales</taxon>
        <taxon>Candidatus Ichthyocystis</taxon>
    </lineage>
</organism>
<dbReference type="SUPFAM" id="SSF54565">
    <property type="entry name" value="Ribosomal protein S16"/>
    <property type="match status" value="1"/>
</dbReference>
<dbReference type="PANTHER" id="PTHR12919:SF20">
    <property type="entry name" value="SMALL RIBOSOMAL SUBUNIT PROTEIN BS16M"/>
    <property type="match status" value="1"/>
</dbReference>
<evidence type="ECO:0000313" key="5">
    <source>
        <dbReference type="Proteomes" id="UP000198651"/>
    </source>
</evidence>
<protein>
    <recommendedName>
        <fullName evidence="3">Small ribosomal subunit protein bS16</fullName>
    </recommendedName>
</protein>
<dbReference type="InterPro" id="IPR000307">
    <property type="entry name" value="Ribosomal_bS16"/>
</dbReference>
<reference evidence="5" key="1">
    <citation type="submission" date="2015-11" db="EMBL/GenBank/DDBJ databases">
        <authorList>
            <person name="Seth-Smith H.M.B."/>
        </authorList>
    </citation>
    <scope>NUCLEOTIDE SEQUENCE [LARGE SCALE GENOMIC DNA]</scope>
    <source>
        <strain evidence="5">2013Ark11</strain>
    </source>
</reference>
<dbReference type="PANTHER" id="PTHR12919">
    <property type="entry name" value="30S RIBOSOMAL PROTEIN S16"/>
    <property type="match status" value="1"/>
</dbReference>
<keyword evidence="2 3" id="KW-0687">Ribonucleoprotein</keyword>
<accession>A0A0S4LZ95</accession>
<keyword evidence="5" id="KW-1185">Reference proteome</keyword>
<dbReference type="RefSeq" id="WP_092342397.1">
    <property type="nucleotide sequence ID" value="NZ_FLSL01000084.1"/>
</dbReference>
<dbReference type="GO" id="GO:0005737">
    <property type="term" value="C:cytoplasm"/>
    <property type="evidence" value="ECO:0007669"/>
    <property type="project" value="UniProtKB-ARBA"/>
</dbReference>
<proteinExistence type="inferred from homology"/>
<evidence type="ECO:0000313" key="4">
    <source>
        <dbReference type="EMBL" id="CUT16889.1"/>
    </source>
</evidence>
<dbReference type="InterPro" id="IPR023803">
    <property type="entry name" value="Ribosomal_bS16_dom_sf"/>
</dbReference>
<evidence type="ECO:0000256" key="3">
    <source>
        <dbReference type="HAMAP-Rule" id="MF_00385"/>
    </source>
</evidence>
<evidence type="ECO:0000256" key="2">
    <source>
        <dbReference type="ARBA" id="ARBA00023274"/>
    </source>
</evidence>
<comment type="similarity">
    <text evidence="3">Belongs to the bacterial ribosomal protein bS16 family.</text>
</comment>
<dbReference type="PATRIC" id="fig|1561003.3.peg.28"/>
<dbReference type="AlphaFoldDB" id="A0A0S4LZ95"/>
<evidence type="ECO:0000256" key="1">
    <source>
        <dbReference type="ARBA" id="ARBA00022980"/>
    </source>
</evidence>
<keyword evidence="1 3" id="KW-0689">Ribosomal protein</keyword>
<dbReference type="GO" id="GO:0015935">
    <property type="term" value="C:small ribosomal subunit"/>
    <property type="evidence" value="ECO:0007669"/>
    <property type="project" value="TreeGrafter"/>
</dbReference>
<name>A0A0S4LZ95_9BURK</name>
<dbReference type="GO" id="GO:0003735">
    <property type="term" value="F:structural constituent of ribosome"/>
    <property type="evidence" value="ECO:0007669"/>
    <property type="project" value="InterPro"/>
</dbReference>
<dbReference type="STRING" id="1561003.Ark11_0028"/>